<dbReference type="Pfam" id="PF13692">
    <property type="entry name" value="Glyco_trans_1_4"/>
    <property type="match status" value="1"/>
</dbReference>
<organism evidence="1 2">
    <name type="scientific">Limnochorda pilosa</name>
    <dbReference type="NCBI Taxonomy" id="1555112"/>
    <lineage>
        <taxon>Bacteria</taxon>
        <taxon>Bacillati</taxon>
        <taxon>Bacillota</taxon>
        <taxon>Limnochordia</taxon>
        <taxon>Limnochordales</taxon>
        <taxon>Limnochordaceae</taxon>
        <taxon>Limnochorda</taxon>
    </lineage>
</organism>
<dbReference type="SUPFAM" id="SSF53756">
    <property type="entry name" value="UDP-Glycosyltransferase/glycogen phosphorylase"/>
    <property type="match status" value="1"/>
</dbReference>
<dbReference type="STRING" id="1555112.LIP_2248"/>
<gene>
    <name evidence="1" type="ORF">LIP_2248</name>
</gene>
<sequence length="384" mass="42366">MALVTGALTPNRLPTYERLASLCGEFHVFAPTGRDPTRIQQVSSQGWPGLYIHIVPGLSTFVRRRDWGIYLSPGLWHALEEVGPTQVLVDGYVTPNHWTGMLYATHQRLPLTLWWGSHSLSSRSRGRVMTGLRRLALRLVDSVVTYGHLASQQVIGLGFDPARVVTGTNTVNTETLACLVHRRRGQLTTEGAVQETRFLYVGQFIERKGVRELLRIFTDASPSLGRLTLVGYGSLEAELRSMASHGDVNVRFAGSSRTLEELAEHYAQADVLVMPSLLEVWGLVVNEALAAGLYVLASKRAGATHDLIELAPTDVGRAFDPDDEVDFRRALTHATERVRAGLDRESITAWGKAHTPATYAAKIWEALALAREAHNARVSRAFQS</sequence>
<keyword evidence="2" id="KW-1185">Reference proteome</keyword>
<dbReference type="PANTHER" id="PTHR45947:SF3">
    <property type="entry name" value="SULFOQUINOVOSYL TRANSFERASE SQD2"/>
    <property type="match status" value="1"/>
</dbReference>
<dbReference type="EMBL" id="AP014924">
    <property type="protein sequence ID" value="BAS28089.1"/>
    <property type="molecule type" value="Genomic_DNA"/>
</dbReference>
<protein>
    <submittedName>
        <fullName evidence="1">Group 1 glycosyl transferase</fullName>
    </submittedName>
</protein>
<evidence type="ECO:0000313" key="1">
    <source>
        <dbReference type="EMBL" id="BAS28089.1"/>
    </source>
</evidence>
<name>A0A0K2SMN8_LIMPI</name>
<dbReference type="AlphaFoldDB" id="A0A0K2SMN8"/>
<accession>A0A0K2SMN8</accession>
<dbReference type="KEGG" id="lpil:LIP_2248"/>
<dbReference type="InterPro" id="IPR050194">
    <property type="entry name" value="Glycosyltransferase_grp1"/>
</dbReference>
<dbReference type="Proteomes" id="UP000065807">
    <property type="component" value="Chromosome"/>
</dbReference>
<dbReference type="GO" id="GO:0016757">
    <property type="term" value="F:glycosyltransferase activity"/>
    <property type="evidence" value="ECO:0007669"/>
    <property type="project" value="TreeGrafter"/>
</dbReference>
<keyword evidence="1" id="KW-0808">Transferase</keyword>
<dbReference type="PANTHER" id="PTHR45947">
    <property type="entry name" value="SULFOQUINOVOSYL TRANSFERASE SQD2"/>
    <property type="match status" value="1"/>
</dbReference>
<reference evidence="2" key="2">
    <citation type="journal article" date="2016" name="Int. J. Syst. Evol. Microbiol.">
        <title>Complete genome sequence and cell structure of Limnochorda pilosa, a Gram-negative spore-former within the phylum Firmicutes.</title>
        <authorList>
            <person name="Watanabe M."/>
            <person name="Kojima H."/>
            <person name="Fukui M."/>
        </authorList>
    </citation>
    <scope>NUCLEOTIDE SEQUENCE [LARGE SCALE GENOMIC DNA]</scope>
    <source>
        <strain evidence="2">HC45</strain>
    </source>
</reference>
<reference evidence="2" key="1">
    <citation type="submission" date="2015-07" db="EMBL/GenBank/DDBJ databases">
        <title>Complete genome sequence and phylogenetic analysis of Limnochorda pilosa.</title>
        <authorList>
            <person name="Watanabe M."/>
            <person name="Kojima H."/>
            <person name="Fukui M."/>
        </authorList>
    </citation>
    <scope>NUCLEOTIDE SEQUENCE [LARGE SCALE GENOMIC DNA]</scope>
    <source>
        <strain evidence="2">HC45</strain>
    </source>
</reference>
<dbReference type="Gene3D" id="3.40.50.2000">
    <property type="entry name" value="Glycogen Phosphorylase B"/>
    <property type="match status" value="2"/>
</dbReference>
<evidence type="ECO:0000313" key="2">
    <source>
        <dbReference type="Proteomes" id="UP000065807"/>
    </source>
</evidence>
<dbReference type="CDD" id="cd03801">
    <property type="entry name" value="GT4_PimA-like"/>
    <property type="match status" value="1"/>
</dbReference>
<proteinExistence type="predicted"/>